<protein>
    <recommendedName>
        <fullName evidence="3">DUF2975 domain-containing protein</fullName>
    </recommendedName>
</protein>
<dbReference type="EMBL" id="MN739903">
    <property type="protein sequence ID" value="QHT76843.1"/>
    <property type="molecule type" value="Genomic_DNA"/>
</dbReference>
<accession>A0A6C0HA22</accession>
<organism evidence="2">
    <name type="scientific">viral metagenome</name>
    <dbReference type="NCBI Taxonomy" id="1070528"/>
    <lineage>
        <taxon>unclassified sequences</taxon>
        <taxon>metagenomes</taxon>
        <taxon>organismal metagenomes</taxon>
    </lineage>
</organism>
<proteinExistence type="predicted"/>
<feature type="transmembrane region" description="Helical" evidence="1">
    <location>
        <begin position="6"/>
        <end position="35"/>
    </location>
</feature>
<feature type="transmembrane region" description="Helical" evidence="1">
    <location>
        <begin position="56"/>
        <end position="76"/>
    </location>
</feature>
<keyword evidence="1" id="KW-1133">Transmembrane helix</keyword>
<keyword evidence="1" id="KW-0812">Transmembrane</keyword>
<sequence>MTENNNYYIIFIKIIAIIYSTIIFSYASLLMVFYSDKYLFKYFNDETDENINNKSTLMHFTEFTIMISIIGILAYFGRNILCKVPFPFDNQCGFNYMQLKEVSSGGMILYILFSFSVILNKKINVLRKRLEMAI</sequence>
<evidence type="ECO:0000256" key="1">
    <source>
        <dbReference type="SAM" id="Phobius"/>
    </source>
</evidence>
<name>A0A6C0HA22_9ZZZZ</name>
<evidence type="ECO:0008006" key="3">
    <source>
        <dbReference type="Google" id="ProtNLM"/>
    </source>
</evidence>
<dbReference type="AlphaFoldDB" id="A0A6C0HA22"/>
<feature type="transmembrane region" description="Helical" evidence="1">
    <location>
        <begin position="102"/>
        <end position="119"/>
    </location>
</feature>
<evidence type="ECO:0000313" key="2">
    <source>
        <dbReference type="EMBL" id="QHT76843.1"/>
    </source>
</evidence>
<reference evidence="2" key="1">
    <citation type="journal article" date="2020" name="Nature">
        <title>Giant virus diversity and host interactions through global metagenomics.</title>
        <authorList>
            <person name="Schulz F."/>
            <person name="Roux S."/>
            <person name="Paez-Espino D."/>
            <person name="Jungbluth S."/>
            <person name="Walsh D.A."/>
            <person name="Denef V.J."/>
            <person name="McMahon K.D."/>
            <person name="Konstantinidis K.T."/>
            <person name="Eloe-Fadrosh E.A."/>
            <person name="Kyrpides N.C."/>
            <person name="Woyke T."/>
        </authorList>
    </citation>
    <scope>NUCLEOTIDE SEQUENCE</scope>
    <source>
        <strain evidence="2">GVMAG-M-3300023179-82</strain>
    </source>
</reference>
<keyword evidence="1" id="KW-0472">Membrane</keyword>